<organism evidence="2 3">
    <name type="scientific">Phormidium nigroviride PCC 7112</name>
    <dbReference type="NCBI Taxonomy" id="179408"/>
    <lineage>
        <taxon>Bacteria</taxon>
        <taxon>Bacillati</taxon>
        <taxon>Cyanobacteriota</taxon>
        <taxon>Cyanophyceae</taxon>
        <taxon>Oscillatoriophycideae</taxon>
        <taxon>Oscillatoriales</taxon>
        <taxon>Oscillatoriaceae</taxon>
        <taxon>Phormidium</taxon>
    </lineage>
</organism>
<evidence type="ECO:0000259" key="1">
    <source>
        <dbReference type="SMART" id="SM00530"/>
    </source>
</evidence>
<dbReference type="SMART" id="SM00530">
    <property type="entry name" value="HTH_XRE"/>
    <property type="match status" value="1"/>
</dbReference>
<evidence type="ECO:0000313" key="3">
    <source>
        <dbReference type="Proteomes" id="UP000010478"/>
    </source>
</evidence>
<dbReference type="PATRIC" id="fig|179408.3.peg.6908"/>
<dbReference type="AlphaFoldDB" id="K9VNT6"/>
<dbReference type="Proteomes" id="UP000010478">
    <property type="component" value="Chromosome"/>
</dbReference>
<proteinExistence type="predicted"/>
<sequence length="281" mass="32358">MATSKPHLKELADFLKTRRDRLTPADVGLPSGTRRRTPGLRREEVAQLVNVSTTWYTFLEQGRDIRVSAQVLESLAQALRLTSEERTHLFMLALQQLPPEIPHGKSAVSPAIQRMLDHLADCPAYVVGYRFDILGWNQAACALFGDFSKMTTRERNKIWYFFTNTAHRQMLLNWEGQAQLMLARFRSICGRYLGDVALIELAEDLKKVSHEFRQWWSQHEVQAKLEGFKSYEHPIVGHLVFEYALFQVTETPELTLVVYTPLPESGTVERLQQLKTLMLKT</sequence>
<protein>
    <submittedName>
        <fullName evidence="2">Helix-turn-helix domain protein</fullName>
    </submittedName>
</protein>
<dbReference type="InterPro" id="IPR010982">
    <property type="entry name" value="Lambda_DNA-bd_dom_sf"/>
</dbReference>
<dbReference type="PANTHER" id="PTHR35010">
    <property type="entry name" value="BLL4672 PROTEIN-RELATED"/>
    <property type="match status" value="1"/>
</dbReference>
<dbReference type="GO" id="GO:0003677">
    <property type="term" value="F:DNA binding"/>
    <property type="evidence" value="ECO:0007669"/>
    <property type="project" value="InterPro"/>
</dbReference>
<dbReference type="Pfam" id="PF17765">
    <property type="entry name" value="MLTR_LBD"/>
    <property type="match status" value="1"/>
</dbReference>
<dbReference type="STRING" id="179408.Osc7112_5536"/>
<dbReference type="OrthoDB" id="5346389at2"/>
<dbReference type="EMBL" id="CP003614">
    <property type="protein sequence ID" value="AFZ09763.1"/>
    <property type="molecule type" value="Genomic_DNA"/>
</dbReference>
<dbReference type="Pfam" id="PF13560">
    <property type="entry name" value="HTH_31"/>
    <property type="match status" value="1"/>
</dbReference>
<dbReference type="InterPro" id="IPR001387">
    <property type="entry name" value="Cro/C1-type_HTH"/>
</dbReference>
<dbReference type="HOGENOM" id="CLU_057862_2_0_3"/>
<evidence type="ECO:0000313" key="2">
    <source>
        <dbReference type="EMBL" id="AFZ09763.1"/>
    </source>
</evidence>
<dbReference type="eggNOG" id="COG1396">
    <property type="taxonomic scope" value="Bacteria"/>
</dbReference>
<keyword evidence="3" id="KW-1185">Reference proteome</keyword>
<reference evidence="2 3" key="1">
    <citation type="submission" date="2012-05" db="EMBL/GenBank/DDBJ databases">
        <title>Finished chromosome of genome of Oscillatoria sp. PCC 7112.</title>
        <authorList>
            <consortium name="US DOE Joint Genome Institute"/>
            <person name="Gugger M."/>
            <person name="Coursin T."/>
            <person name="Rippka R."/>
            <person name="Tandeau De Marsac N."/>
            <person name="Huntemann M."/>
            <person name="Wei C.-L."/>
            <person name="Han J."/>
            <person name="Detter J.C."/>
            <person name="Han C."/>
            <person name="Tapia R."/>
            <person name="Davenport K."/>
            <person name="Daligault H."/>
            <person name="Erkkila T."/>
            <person name="Gu W."/>
            <person name="Munk A.C.C."/>
            <person name="Teshima H."/>
            <person name="Xu Y."/>
            <person name="Chain P."/>
            <person name="Chen A."/>
            <person name="Krypides N."/>
            <person name="Mavromatis K."/>
            <person name="Markowitz V."/>
            <person name="Szeto E."/>
            <person name="Ivanova N."/>
            <person name="Mikhailova N."/>
            <person name="Ovchinnikova G."/>
            <person name="Pagani I."/>
            <person name="Pati A."/>
            <person name="Goodwin L."/>
            <person name="Peters L."/>
            <person name="Pitluck S."/>
            <person name="Woyke T."/>
            <person name="Kerfeld C."/>
        </authorList>
    </citation>
    <scope>NUCLEOTIDE SEQUENCE [LARGE SCALE GENOMIC DNA]</scope>
    <source>
        <strain evidence="2 3">PCC 7112</strain>
    </source>
</reference>
<dbReference type="Gene3D" id="3.30.450.180">
    <property type="match status" value="1"/>
</dbReference>
<dbReference type="CDD" id="cd00093">
    <property type="entry name" value="HTH_XRE"/>
    <property type="match status" value="1"/>
</dbReference>
<dbReference type="KEGG" id="oni:Osc7112_5536"/>
<dbReference type="Gene3D" id="1.10.260.40">
    <property type="entry name" value="lambda repressor-like DNA-binding domains"/>
    <property type="match status" value="1"/>
</dbReference>
<gene>
    <name evidence="2" type="ORF">Osc7112_5536</name>
</gene>
<dbReference type="RefSeq" id="WP_015178969.1">
    <property type="nucleotide sequence ID" value="NC_019729.1"/>
</dbReference>
<name>K9VNT6_9CYAN</name>
<dbReference type="InterPro" id="IPR041413">
    <property type="entry name" value="MLTR_LBD"/>
</dbReference>
<feature type="domain" description="HTH cro/C1-type" evidence="1">
    <location>
        <begin position="14"/>
        <end position="86"/>
    </location>
</feature>
<dbReference type="SUPFAM" id="SSF47413">
    <property type="entry name" value="lambda repressor-like DNA-binding domains"/>
    <property type="match status" value="1"/>
</dbReference>
<accession>K9VNT6</accession>